<organism evidence="1 2">
    <name type="scientific">Trifolium pratense</name>
    <name type="common">Red clover</name>
    <dbReference type="NCBI Taxonomy" id="57577"/>
    <lineage>
        <taxon>Eukaryota</taxon>
        <taxon>Viridiplantae</taxon>
        <taxon>Streptophyta</taxon>
        <taxon>Embryophyta</taxon>
        <taxon>Tracheophyta</taxon>
        <taxon>Spermatophyta</taxon>
        <taxon>Magnoliopsida</taxon>
        <taxon>eudicotyledons</taxon>
        <taxon>Gunneridae</taxon>
        <taxon>Pentapetalae</taxon>
        <taxon>rosids</taxon>
        <taxon>fabids</taxon>
        <taxon>Fabales</taxon>
        <taxon>Fabaceae</taxon>
        <taxon>Papilionoideae</taxon>
        <taxon>50 kb inversion clade</taxon>
        <taxon>NPAAA clade</taxon>
        <taxon>Hologalegina</taxon>
        <taxon>IRL clade</taxon>
        <taxon>Trifolieae</taxon>
        <taxon>Trifolium</taxon>
    </lineage>
</organism>
<evidence type="ECO:0000313" key="2">
    <source>
        <dbReference type="Proteomes" id="UP000236291"/>
    </source>
</evidence>
<accession>A0A2K3PBP8</accession>
<evidence type="ECO:0000313" key="1">
    <source>
        <dbReference type="EMBL" id="PNY12707.1"/>
    </source>
</evidence>
<dbReference type="Proteomes" id="UP000236291">
    <property type="component" value="Unassembled WGS sequence"/>
</dbReference>
<protein>
    <submittedName>
        <fullName evidence="1">Uncharacterized protein</fullName>
    </submittedName>
</protein>
<name>A0A2K3PBP8_TRIPR</name>
<reference evidence="1 2" key="1">
    <citation type="journal article" date="2014" name="Am. J. Bot.">
        <title>Genome assembly and annotation for red clover (Trifolium pratense; Fabaceae).</title>
        <authorList>
            <person name="Istvanek J."/>
            <person name="Jaros M."/>
            <person name="Krenek A."/>
            <person name="Repkova J."/>
        </authorList>
    </citation>
    <scope>NUCLEOTIDE SEQUENCE [LARGE SCALE GENOMIC DNA]</scope>
    <source>
        <strain evidence="2">cv. Tatra</strain>
        <tissue evidence="1">Young leaves</tissue>
    </source>
</reference>
<dbReference type="EMBL" id="ASHM01005485">
    <property type="protein sequence ID" value="PNY12707.1"/>
    <property type="molecule type" value="Genomic_DNA"/>
</dbReference>
<sequence length="670" mass="76224">MLFNTIIRRKLLSLLHPWLLEEPQLDLELGFFNSFAVVTNLRFNVVVLNKLFHSPPLLFVKNLTVERLVVRFSSWSSPAFNFEFHGVRVVLSLEKPEEEKCVRRLRTPKYDYLDDLRKKLSVLDPEGCSLHQILETVLFAVHEKKGFKSSFLNLILKNCHLEAHHIHVEVQFPILNGEFVCFGEMKEFSARSKYLDKKCLLRGFASTIFVPIKESSFILDGTGFKVGLNGKNHTDRILLSSDIKIFIKFRDLELVDCTLCFPELICAFSPDDISLCLLFDKLLSDKFNQARSGRELWRIASSRIGHASLTPRFSFQRNIWKKSISKMSRNKLSSAKHHWELISDIEKKLPVESISLARRIARHRAALKVPFDCHEECASRRALFFWGKTVQDQEIDGCCLGSLIKDPCQRIAYSDFLSIYFCIDALLLVSVKDILEQRVFLSCGKMKVDLAPLAMSAEESTSSMLSYTKGKGKGGSHDMKSLMWVEPAKREDMKEISKSDLLDKTENGWVKKYEYFSQKMILAILQKLPERDIHFGVYIDGPSVRFSHSLEANISGQDTNDTSSQDNFDLIFDFHEIEVVVGSPPSLIGMTLLTGQLGLGDAKTECITLEPRVIEIPKPNNDKYASVGKVSIGSYLHLNGLNACLETSTGDHQIQVLILKPITVQMLCIR</sequence>
<reference evidence="1 2" key="2">
    <citation type="journal article" date="2017" name="Front. Plant Sci.">
        <title>Gene Classification and Mining of Molecular Markers Useful in Red Clover (Trifolium pratense) Breeding.</title>
        <authorList>
            <person name="Istvanek J."/>
            <person name="Dluhosova J."/>
            <person name="Dluhos P."/>
            <person name="Patkova L."/>
            <person name="Nedelnik J."/>
            <person name="Repkova J."/>
        </authorList>
    </citation>
    <scope>NUCLEOTIDE SEQUENCE [LARGE SCALE GENOMIC DNA]</scope>
    <source>
        <strain evidence="2">cv. Tatra</strain>
        <tissue evidence="1">Young leaves</tissue>
    </source>
</reference>
<proteinExistence type="predicted"/>
<dbReference type="AlphaFoldDB" id="A0A2K3PBP8"/>
<comment type="caution">
    <text evidence="1">The sequence shown here is derived from an EMBL/GenBank/DDBJ whole genome shotgun (WGS) entry which is preliminary data.</text>
</comment>
<gene>
    <name evidence="1" type="ORF">L195_g009342</name>
</gene>